<name>W0RH97_9BACT</name>
<feature type="transmembrane region" description="Helical" evidence="5">
    <location>
        <begin position="232"/>
        <end position="250"/>
    </location>
</feature>
<keyword evidence="2 4" id="KW-0479">Metal-binding</keyword>
<feature type="transmembrane region" description="Helical" evidence="5">
    <location>
        <begin position="84"/>
        <end position="104"/>
    </location>
</feature>
<dbReference type="EMBL" id="CP007128">
    <property type="protein sequence ID" value="AHG89685.1"/>
    <property type="molecule type" value="Genomic_DNA"/>
</dbReference>
<keyword evidence="5" id="KW-0472">Membrane</keyword>
<keyword evidence="5" id="KW-0812">Transmembrane</keyword>
<evidence type="ECO:0000256" key="5">
    <source>
        <dbReference type="SAM" id="Phobius"/>
    </source>
</evidence>
<dbReference type="GO" id="GO:0046872">
    <property type="term" value="F:metal ion binding"/>
    <property type="evidence" value="ECO:0007669"/>
    <property type="project" value="UniProtKB-KW"/>
</dbReference>
<dbReference type="PROSITE" id="PS51007">
    <property type="entry name" value="CYTC"/>
    <property type="match status" value="1"/>
</dbReference>
<evidence type="ECO:0000256" key="4">
    <source>
        <dbReference type="PROSITE-ProRule" id="PRU00433"/>
    </source>
</evidence>
<dbReference type="InterPro" id="IPR009056">
    <property type="entry name" value="Cyt_c-like_dom"/>
</dbReference>
<keyword evidence="5" id="KW-1133">Transmembrane helix</keyword>
<dbReference type="HOGENOM" id="CLU_058049_0_0_0"/>
<feature type="transmembrane region" description="Helical" evidence="5">
    <location>
        <begin position="116"/>
        <end position="137"/>
    </location>
</feature>
<dbReference type="KEGG" id="gba:J421_2148"/>
<sequence>MTPRIWELLDLVARWVHVVAGIMWVGNSLLFNWLDRSLQKRAVSGMTREPLGTIWLLHSGGFYYVEKTLLAGEPLPTPLHWFKWQAYTTWLSGVALLVVVYWAGGRAVMADPSVHGISQLHATALAIAGLVLGWGLYEGVQRLVAPRAPRVAAAAWTAGLILVAIAFTNHLSGRAAFLHVGAMLATIMAGNVFLTIVPSQRALVASVRSGGAGAELAALSARAKRVSIHNNYFTFPVIALMVSNHFPALYAGRWSWLVLLILVAGGAAVRHVLNVRWTWPGWRPALAGTIATTIAALWAVLSIPAPPVESTIAPSRMSVAGPVTFADARHVIDRRCAVCHSMSPVDSSLGVAPAGVAFDTPEEIVARAARIRERAVVTRTMPPANRTHMTDEERAVLARWIDYGGRVR</sequence>
<proteinExistence type="predicted"/>
<protein>
    <recommendedName>
        <fullName evidence="6">Cytochrome c domain-containing protein</fullName>
    </recommendedName>
</protein>
<dbReference type="GO" id="GO:0009055">
    <property type="term" value="F:electron transfer activity"/>
    <property type="evidence" value="ECO:0007669"/>
    <property type="project" value="InterPro"/>
</dbReference>
<dbReference type="InterPro" id="IPR010389">
    <property type="entry name" value="Urate_ox_N"/>
</dbReference>
<evidence type="ECO:0000259" key="6">
    <source>
        <dbReference type="PROSITE" id="PS51007"/>
    </source>
</evidence>
<dbReference type="InterPro" id="IPR036909">
    <property type="entry name" value="Cyt_c-like_dom_sf"/>
</dbReference>
<dbReference type="GO" id="GO:0020037">
    <property type="term" value="F:heme binding"/>
    <property type="evidence" value="ECO:0007669"/>
    <property type="project" value="InterPro"/>
</dbReference>
<feature type="transmembrane region" description="Helical" evidence="5">
    <location>
        <begin position="12"/>
        <end position="34"/>
    </location>
</feature>
<organism evidence="7 8">
    <name type="scientific">Gemmatirosa kalamazoonensis</name>
    <dbReference type="NCBI Taxonomy" id="861299"/>
    <lineage>
        <taxon>Bacteria</taxon>
        <taxon>Pseudomonadati</taxon>
        <taxon>Gemmatimonadota</taxon>
        <taxon>Gemmatimonadia</taxon>
        <taxon>Gemmatimonadales</taxon>
        <taxon>Gemmatimonadaceae</taxon>
        <taxon>Gemmatirosa</taxon>
    </lineage>
</organism>
<dbReference type="OrthoDB" id="9787495at2"/>
<dbReference type="AlphaFoldDB" id="W0RH97"/>
<evidence type="ECO:0000256" key="3">
    <source>
        <dbReference type="ARBA" id="ARBA00023004"/>
    </source>
</evidence>
<feature type="transmembrane region" description="Helical" evidence="5">
    <location>
        <begin position="285"/>
        <end position="305"/>
    </location>
</feature>
<dbReference type="Pfam" id="PF06181">
    <property type="entry name" value="Urate_ox_N"/>
    <property type="match status" value="1"/>
</dbReference>
<evidence type="ECO:0000256" key="2">
    <source>
        <dbReference type="ARBA" id="ARBA00022723"/>
    </source>
</evidence>
<dbReference type="eggNOG" id="COG3748">
    <property type="taxonomic scope" value="Bacteria"/>
</dbReference>
<gene>
    <name evidence="7" type="ORF">J421_2148</name>
</gene>
<dbReference type="STRING" id="861299.J421_2148"/>
<feature type="transmembrane region" description="Helical" evidence="5">
    <location>
        <begin position="149"/>
        <end position="168"/>
    </location>
</feature>
<evidence type="ECO:0000313" key="7">
    <source>
        <dbReference type="EMBL" id="AHG89685.1"/>
    </source>
</evidence>
<accession>W0RH97</accession>
<feature type="transmembrane region" description="Helical" evidence="5">
    <location>
        <begin position="256"/>
        <end position="273"/>
    </location>
</feature>
<feature type="transmembrane region" description="Helical" evidence="5">
    <location>
        <begin position="175"/>
        <end position="196"/>
    </location>
</feature>
<feature type="domain" description="Cytochrome c" evidence="6">
    <location>
        <begin position="316"/>
        <end position="405"/>
    </location>
</feature>
<keyword evidence="8" id="KW-1185">Reference proteome</keyword>
<evidence type="ECO:0000313" key="8">
    <source>
        <dbReference type="Proteomes" id="UP000019151"/>
    </source>
</evidence>
<dbReference type="InParanoid" id="W0RH97"/>
<reference evidence="7 8" key="1">
    <citation type="journal article" date="2014" name="Genome Announc.">
        <title>Genome Sequence and Methylome of Soil Bacterium Gemmatirosa kalamazoonensis KBS708T, a Member of the Rarely Cultivated Gemmatimonadetes Phylum.</title>
        <authorList>
            <person name="Debruyn J.M."/>
            <person name="Radosevich M."/>
            <person name="Wommack K.E."/>
            <person name="Polson S.W."/>
            <person name="Hauser L.J."/>
            <person name="Fawaz M.N."/>
            <person name="Korlach J."/>
            <person name="Tsai Y.C."/>
        </authorList>
    </citation>
    <scope>NUCLEOTIDE SEQUENCE [LARGE SCALE GENOMIC DNA]</scope>
    <source>
        <strain evidence="7 8">KBS708</strain>
    </source>
</reference>
<keyword evidence="3 4" id="KW-0408">Iron</keyword>
<evidence type="ECO:0000256" key="1">
    <source>
        <dbReference type="ARBA" id="ARBA00022617"/>
    </source>
</evidence>
<dbReference type="RefSeq" id="WP_025411173.1">
    <property type="nucleotide sequence ID" value="NZ_CP007128.1"/>
</dbReference>
<keyword evidence="1 4" id="KW-0349">Heme</keyword>
<dbReference type="SUPFAM" id="SSF46626">
    <property type="entry name" value="Cytochrome c"/>
    <property type="match status" value="1"/>
</dbReference>
<dbReference type="Proteomes" id="UP000019151">
    <property type="component" value="Chromosome"/>
</dbReference>